<dbReference type="Proteomes" id="UP000051922">
    <property type="component" value="Unassembled WGS sequence"/>
</dbReference>
<sequence length="388" mass="43362">MNTLIQNLRSAKQQHLLINIYQRDSEDFYTGYVQMVGDDGVVVATYNDAGLADGAALITYDAVDSIEIGGPDIDSMEFRIAAATKEDFKALPAEPLALPLNNESPIAYQVAENMRRTGQVVMVIAFDIENYLEGQITEVTTEHFTMDVINKFNYTDVRSIQVDFANLGVLEYDGYDLFLASAMAAKRDSLRHVTTVRHLNTGNMAEVLSDARDEESLIAIVGRQSMDQFYVGRVVAVNETFVVLSLVDMGGQFGGYTLLRLRGIHSVIVASDYLQSMMMYETWGQTHNFVQVPKLNHERVFDASDDLLGNLIGEGEVFGRVFRLRTAMTKETLIGTPTNVTSDGFDWLPFGDPQAETQHFKMVQVLALSFGSVYSYLQEQWVQDNSDE</sequence>
<evidence type="ECO:0000313" key="2">
    <source>
        <dbReference type="Proteomes" id="UP000051922"/>
    </source>
</evidence>
<dbReference type="EMBL" id="AZFJ01000019">
    <property type="protein sequence ID" value="KRL87543.1"/>
    <property type="molecule type" value="Genomic_DNA"/>
</dbReference>
<dbReference type="RefSeq" id="WP_054648353.1">
    <property type="nucleotide sequence ID" value="NZ_AZFJ01000019.1"/>
</dbReference>
<dbReference type="AlphaFoldDB" id="A0A0R1U2I9"/>
<accession>A0A0R1U2I9</accession>
<evidence type="ECO:0000313" key="1">
    <source>
        <dbReference type="EMBL" id="KRL87543.1"/>
    </source>
</evidence>
<keyword evidence="2" id="KW-1185">Reference proteome</keyword>
<comment type="caution">
    <text evidence="1">The sequence shown here is derived from an EMBL/GenBank/DDBJ whole genome shotgun (WGS) entry which is preliminary data.</text>
</comment>
<gene>
    <name evidence="1" type="ORF">FC50_GL002301</name>
</gene>
<proteinExistence type="predicted"/>
<protein>
    <submittedName>
        <fullName evidence="1">Uncharacterized protein</fullName>
    </submittedName>
</protein>
<dbReference type="PATRIC" id="fig|1423783.4.peg.2354"/>
<reference evidence="1 2" key="1">
    <citation type="journal article" date="2015" name="Genome Announc.">
        <title>Expanding the biotechnology potential of lactobacilli through comparative genomics of 213 strains and associated genera.</title>
        <authorList>
            <person name="Sun Z."/>
            <person name="Harris H.M."/>
            <person name="McCann A."/>
            <person name="Guo C."/>
            <person name="Argimon S."/>
            <person name="Zhang W."/>
            <person name="Yang X."/>
            <person name="Jeffery I.B."/>
            <person name="Cooney J.C."/>
            <person name="Kagawa T.F."/>
            <person name="Liu W."/>
            <person name="Song Y."/>
            <person name="Salvetti E."/>
            <person name="Wrobel A."/>
            <person name="Rasinkangas P."/>
            <person name="Parkhill J."/>
            <person name="Rea M.C."/>
            <person name="O'Sullivan O."/>
            <person name="Ritari J."/>
            <person name="Douillard F.P."/>
            <person name="Paul Ross R."/>
            <person name="Yang R."/>
            <person name="Briner A.E."/>
            <person name="Felis G.E."/>
            <person name="de Vos W.M."/>
            <person name="Barrangou R."/>
            <person name="Klaenhammer T.R."/>
            <person name="Caufield P.W."/>
            <person name="Cui Y."/>
            <person name="Zhang H."/>
            <person name="O'Toole P.W."/>
        </authorList>
    </citation>
    <scope>NUCLEOTIDE SEQUENCE [LARGE SCALE GENOMIC DNA]</scope>
    <source>
        <strain evidence="1 2">DSM 15945</strain>
    </source>
</reference>
<dbReference type="OrthoDB" id="2313946at2"/>
<organism evidence="1 2">
    <name type="scientific">Lacticaseibacillus pantheris DSM 15945 = JCM 12539 = NBRC 106106</name>
    <dbReference type="NCBI Taxonomy" id="1423783"/>
    <lineage>
        <taxon>Bacteria</taxon>
        <taxon>Bacillati</taxon>
        <taxon>Bacillota</taxon>
        <taxon>Bacilli</taxon>
        <taxon>Lactobacillales</taxon>
        <taxon>Lactobacillaceae</taxon>
        <taxon>Lacticaseibacillus</taxon>
    </lineage>
</organism>
<dbReference type="STRING" id="1423783.FC50_GL002301"/>
<name>A0A0R1U2I9_9LACO</name>